<organism evidence="2 3">
    <name type="scientific">Platanthera zijinensis</name>
    <dbReference type="NCBI Taxonomy" id="2320716"/>
    <lineage>
        <taxon>Eukaryota</taxon>
        <taxon>Viridiplantae</taxon>
        <taxon>Streptophyta</taxon>
        <taxon>Embryophyta</taxon>
        <taxon>Tracheophyta</taxon>
        <taxon>Spermatophyta</taxon>
        <taxon>Magnoliopsida</taxon>
        <taxon>Liliopsida</taxon>
        <taxon>Asparagales</taxon>
        <taxon>Orchidaceae</taxon>
        <taxon>Orchidoideae</taxon>
        <taxon>Orchideae</taxon>
        <taxon>Orchidinae</taxon>
        <taxon>Platanthera</taxon>
    </lineage>
</organism>
<evidence type="ECO:0000313" key="2">
    <source>
        <dbReference type="EMBL" id="KAK8947360.1"/>
    </source>
</evidence>
<protein>
    <submittedName>
        <fullName evidence="2">Uncharacterized protein</fullName>
    </submittedName>
</protein>
<evidence type="ECO:0000256" key="1">
    <source>
        <dbReference type="SAM" id="MobiDB-lite"/>
    </source>
</evidence>
<evidence type="ECO:0000313" key="3">
    <source>
        <dbReference type="Proteomes" id="UP001418222"/>
    </source>
</evidence>
<name>A0AAP0BRZ4_9ASPA</name>
<dbReference type="AlphaFoldDB" id="A0AAP0BRZ4"/>
<comment type="caution">
    <text evidence="2">The sequence shown here is derived from an EMBL/GenBank/DDBJ whole genome shotgun (WGS) entry which is preliminary data.</text>
</comment>
<sequence length="62" mass="7181">MRFHRQAPGSRSRFGKSWQFPTSSSTSTLESRFWTAEGGEECLHFLQERDPHSSRRPRDLAG</sequence>
<dbReference type="Proteomes" id="UP001418222">
    <property type="component" value="Unassembled WGS sequence"/>
</dbReference>
<feature type="compositionally biased region" description="Polar residues" evidence="1">
    <location>
        <begin position="19"/>
        <end position="30"/>
    </location>
</feature>
<reference evidence="2 3" key="1">
    <citation type="journal article" date="2022" name="Nat. Plants">
        <title>Genomes of leafy and leafless Platanthera orchids illuminate the evolution of mycoheterotrophy.</title>
        <authorList>
            <person name="Li M.H."/>
            <person name="Liu K.W."/>
            <person name="Li Z."/>
            <person name="Lu H.C."/>
            <person name="Ye Q.L."/>
            <person name="Zhang D."/>
            <person name="Wang J.Y."/>
            <person name="Li Y.F."/>
            <person name="Zhong Z.M."/>
            <person name="Liu X."/>
            <person name="Yu X."/>
            <person name="Liu D.K."/>
            <person name="Tu X.D."/>
            <person name="Liu B."/>
            <person name="Hao Y."/>
            <person name="Liao X.Y."/>
            <person name="Jiang Y.T."/>
            <person name="Sun W.H."/>
            <person name="Chen J."/>
            <person name="Chen Y.Q."/>
            <person name="Ai Y."/>
            <person name="Zhai J.W."/>
            <person name="Wu S.S."/>
            <person name="Zhou Z."/>
            <person name="Hsiao Y.Y."/>
            <person name="Wu W.L."/>
            <person name="Chen Y.Y."/>
            <person name="Lin Y.F."/>
            <person name="Hsu J.L."/>
            <person name="Li C.Y."/>
            <person name="Wang Z.W."/>
            <person name="Zhao X."/>
            <person name="Zhong W.Y."/>
            <person name="Ma X.K."/>
            <person name="Ma L."/>
            <person name="Huang J."/>
            <person name="Chen G.Z."/>
            <person name="Huang M.Z."/>
            <person name="Huang L."/>
            <person name="Peng D.H."/>
            <person name="Luo Y.B."/>
            <person name="Zou S.Q."/>
            <person name="Chen S.P."/>
            <person name="Lan S."/>
            <person name="Tsai W.C."/>
            <person name="Van de Peer Y."/>
            <person name="Liu Z.J."/>
        </authorList>
    </citation>
    <scope>NUCLEOTIDE SEQUENCE [LARGE SCALE GENOMIC DNA]</scope>
    <source>
        <strain evidence="2">Lor287</strain>
    </source>
</reference>
<keyword evidence="3" id="KW-1185">Reference proteome</keyword>
<proteinExistence type="predicted"/>
<feature type="region of interest" description="Disordered" evidence="1">
    <location>
        <begin position="1"/>
        <end position="31"/>
    </location>
</feature>
<gene>
    <name evidence="2" type="ORF">KSP39_PZI006493</name>
</gene>
<dbReference type="EMBL" id="JBBWWQ010000005">
    <property type="protein sequence ID" value="KAK8947360.1"/>
    <property type="molecule type" value="Genomic_DNA"/>
</dbReference>
<accession>A0AAP0BRZ4</accession>